<evidence type="ECO:0000313" key="2">
    <source>
        <dbReference type="EMBL" id="OTY12921.1"/>
    </source>
</evidence>
<comment type="caution">
    <text evidence="2">The sequence shown here is derived from an EMBL/GenBank/DDBJ whole genome shotgun (WGS) entry which is preliminary data.</text>
</comment>
<dbReference type="EMBL" id="NFDG01000125">
    <property type="protein sequence ID" value="OTY12921.1"/>
    <property type="molecule type" value="Genomic_DNA"/>
</dbReference>
<dbReference type="InterPro" id="IPR018878">
    <property type="entry name" value="ORF6C_dom"/>
</dbReference>
<dbReference type="NCBIfam" id="TIGR02681">
    <property type="entry name" value="phage_pRha"/>
    <property type="match status" value="1"/>
</dbReference>
<gene>
    <name evidence="2" type="ORF">BK732_22525</name>
</gene>
<dbReference type="RefSeq" id="WP_088033943.1">
    <property type="nucleotide sequence ID" value="NZ_NFDG01000125.1"/>
</dbReference>
<proteinExistence type="predicted"/>
<organism evidence="2 3">
    <name type="scientific">Bacillus thuringiensis serovar navarrensis</name>
    <dbReference type="NCBI Taxonomy" id="339658"/>
    <lineage>
        <taxon>Bacteria</taxon>
        <taxon>Bacillati</taxon>
        <taxon>Bacillota</taxon>
        <taxon>Bacilli</taxon>
        <taxon>Bacillales</taxon>
        <taxon>Bacillaceae</taxon>
        <taxon>Bacillus</taxon>
        <taxon>Bacillus cereus group</taxon>
    </lineage>
</organism>
<evidence type="ECO:0000313" key="3">
    <source>
        <dbReference type="Proteomes" id="UP000194860"/>
    </source>
</evidence>
<dbReference type="AlphaFoldDB" id="A0A243A6N2"/>
<dbReference type="Proteomes" id="UP000194860">
    <property type="component" value="Unassembled WGS sequence"/>
</dbReference>
<dbReference type="Pfam" id="PF09669">
    <property type="entry name" value="Phage_pRha"/>
    <property type="match status" value="1"/>
</dbReference>
<dbReference type="Pfam" id="PF10552">
    <property type="entry name" value="ORF6C"/>
    <property type="match status" value="1"/>
</dbReference>
<sequence>MDHLTEVLVHGELVFEVNGEVVTDSLVIAKTFGKDHYYVLEDIRKNIVYAGEEFGQGNFFESTYTNSQDEQMSKYNLTEEAFVLLAMGYNSREAVQTKIKFIEEFKRMRRYIQSQNKITKDAMGVLKLTFAALEGHTQEIQEIKTEVKGLRENAPLYAIECDEITKAVKKLGVMLLGGKNSNSYQDNSLRKKLYSDIYSQLHREFGVNSYKAIKRNYLDRAIEMINKEYSIPTVLNEEITVKNSQINMAEFQ</sequence>
<reference evidence="2 3" key="1">
    <citation type="submission" date="2016-10" db="EMBL/GenBank/DDBJ databases">
        <title>Comparative genomics of Bacillus thuringiensis reveals a path to pathogens against multiple invertebrate hosts.</title>
        <authorList>
            <person name="Zheng J."/>
            <person name="Gao Q."/>
            <person name="Liu H."/>
            <person name="Peng D."/>
            <person name="Ruan L."/>
            <person name="Sun M."/>
        </authorList>
    </citation>
    <scope>NUCLEOTIDE SEQUENCE [LARGE SCALE GENOMIC DNA]</scope>
    <source>
        <strain evidence="2">BGSC 4BM1</strain>
    </source>
</reference>
<dbReference type="InterPro" id="IPR014054">
    <property type="entry name" value="Phage_regulatory_Rha"/>
</dbReference>
<accession>A0A243A6N2</accession>
<name>A0A243A6N2_BACTU</name>
<feature type="domain" description="ORF6C" evidence="1">
    <location>
        <begin position="126"/>
        <end position="239"/>
    </location>
</feature>
<evidence type="ECO:0000259" key="1">
    <source>
        <dbReference type="Pfam" id="PF10552"/>
    </source>
</evidence>
<protein>
    <submittedName>
        <fullName evidence="2">Phage regulatory protein</fullName>
    </submittedName>
</protein>